<dbReference type="AlphaFoldDB" id="A0A918EP83"/>
<comment type="caution">
    <text evidence="2">The sequence shown here is derived from an EMBL/GenBank/DDBJ whole genome shotgun (WGS) entry which is preliminary data.</text>
</comment>
<gene>
    <name evidence="2" type="ORF">GCM10010145_16850</name>
</gene>
<organism evidence="2 3">
    <name type="scientific">Streptomyces ruber</name>
    <dbReference type="NCBI Taxonomy" id="83378"/>
    <lineage>
        <taxon>Bacteria</taxon>
        <taxon>Bacillati</taxon>
        <taxon>Actinomycetota</taxon>
        <taxon>Actinomycetes</taxon>
        <taxon>Kitasatosporales</taxon>
        <taxon>Streptomycetaceae</taxon>
        <taxon>Streptomyces</taxon>
    </lineage>
</organism>
<proteinExistence type="predicted"/>
<reference evidence="2" key="1">
    <citation type="journal article" date="2014" name="Int. J. Syst. Evol. Microbiol.">
        <title>Complete genome sequence of Corynebacterium casei LMG S-19264T (=DSM 44701T), isolated from a smear-ripened cheese.</title>
        <authorList>
            <consortium name="US DOE Joint Genome Institute (JGI-PGF)"/>
            <person name="Walter F."/>
            <person name="Albersmeier A."/>
            <person name="Kalinowski J."/>
            <person name="Ruckert C."/>
        </authorList>
    </citation>
    <scope>NUCLEOTIDE SEQUENCE</scope>
    <source>
        <strain evidence="2">JCM 3131</strain>
    </source>
</reference>
<keyword evidence="3" id="KW-1185">Reference proteome</keyword>
<evidence type="ECO:0000256" key="1">
    <source>
        <dbReference type="SAM" id="MobiDB-lite"/>
    </source>
</evidence>
<accession>A0A918EP83</accession>
<evidence type="ECO:0000313" key="2">
    <source>
        <dbReference type="EMBL" id="GGQ48727.1"/>
    </source>
</evidence>
<name>A0A918EP83_9ACTN</name>
<reference evidence="2" key="2">
    <citation type="submission" date="2020-09" db="EMBL/GenBank/DDBJ databases">
        <authorList>
            <person name="Sun Q."/>
            <person name="Ohkuma M."/>
        </authorList>
    </citation>
    <scope>NUCLEOTIDE SEQUENCE</scope>
    <source>
        <strain evidence="2">JCM 3131</strain>
    </source>
</reference>
<dbReference type="Proteomes" id="UP000620156">
    <property type="component" value="Unassembled WGS sequence"/>
</dbReference>
<sequence length="70" mass="7168">MLPARASRPSRICADDCPAPSGRGNGTTSDMTDDEVAADEELCIEAGTESEAATAHRNAMCAACGRVPDA</sequence>
<dbReference type="EMBL" id="BMQK01000003">
    <property type="protein sequence ID" value="GGQ48727.1"/>
    <property type="molecule type" value="Genomic_DNA"/>
</dbReference>
<evidence type="ECO:0000313" key="3">
    <source>
        <dbReference type="Proteomes" id="UP000620156"/>
    </source>
</evidence>
<protein>
    <submittedName>
        <fullName evidence="2">Uncharacterized protein</fullName>
    </submittedName>
</protein>
<feature type="region of interest" description="Disordered" evidence="1">
    <location>
        <begin position="1"/>
        <end position="35"/>
    </location>
</feature>